<organism evidence="1 2">
    <name type="scientific">Paenibacillus urinalis</name>
    <dbReference type="NCBI Taxonomy" id="521520"/>
    <lineage>
        <taxon>Bacteria</taxon>
        <taxon>Bacillati</taxon>
        <taxon>Bacillota</taxon>
        <taxon>Bacilli</taxon>
        <taxon>Bacillales</taxon>
        <taxon>Paenibacillaceae</taxon>
        <taxon>Paenibacillus</taxon>
    </lineage>
</organism>
<dbReference type="InterPro" id="IPR003751">
    <property type="entry name" value="CsrA"/>
</dbReference>
<dbReference type="RefSeq" id="WP_274338653.1">
    <property type="nucleotide sequence ID" value="NZ_CP118109.1"/>
</dbReference>
<dbReference type="InterPro" id="IPR036107">
    <property type="entry name" value="CsrA_sf"/>
</dbReference>
<name>A0ABY7XGP9_9BACL</name>
<dbReference type="EMBL" id="CP118109">
    <property type="protein sequence ID" value="WDI05031.1"/>
    <property type="molecule type" value="Genomic_DNA"/>
</dbReference>
<evidence type="ECO:0000313" key="2">
    <source>
        <dbReference type="Proteomes" id="UP001221519"/>
    </source>
</evidence>
<accession>A0ABY7XGP9</accession>
<protein>
    <submittedName>
        <fullName evidence="1">Carbon storage regulator</fullName>
    </submittedName>
</protein>
<dbReference type="Pfam" id="PF02599">
    <property type="entry name" value="CsrA"/>
    <property type="match status" value="1"/>
</dbReference>
<dbReference type="SUPFAM" id="SSF117130">
    <property type="entry name" value="CsrA-like"/>
    <property type="match status" value="1"/>
</dbReference>
<keyword evidence="1" id="KW-0614">Plasmid</keyword>
<gene>
    <name evidence="1" type="ORF">PUW25_26035</name>
</gene>
<reference evidence="1 2" key="1">
    <citation type="submission" date="2023-02" db="EMBL/GenBank/DDBJ databases">
        <title>Pathogen: clinical or host-associated sample.</title>
        <authorList>
            <person name="Hergert J."/>
            <person name="Casey R."/>
            <person name="Wagner J."/>
            <person name="Young E.L."/>
            <person name="Oakeson K.F."/>
        </authorList>
    </citation>
    <scope>NUCLEOTIDE SEQUENCE [LARGE SCALE GENOMIC DNA]</scope>
    <source>
        <strain evidence="1 2">2022CK-00829</strain>
        <plasmid evidence="1 2">unnamed1</plasmid>
    </source>
</reference>
<dbReference type="Gene3D" id="2.60.40.4380">
    <property type="entry name" value="Translational regulator CsrA"/>
    <property type="match status" value="1"/>
</dbReference>
<dbReference type="Proteomes" id="UP001221519">
    <property type="component" value="Plasmid unnamed1"/>
</dbReference>
<sequence length="65" mass="7284">MGKLTVNRRAGESIIIGNSIHIKVKVDDYGNPKLEITAPNDVKILREEILSDEQKELCRQNGLPL</sequence>
<proteinExistence type="predicted"/>
<evidence type="ECO:0000313" key="1">
    <source>
        <dbReference type="EMBL" id="WDI05031.1"/>
    </source>
</evidence>
<geneLocation type="plasmid" evidence="1 2">
    <name>unnamed1</name>
</geneLocation>
<keyword evidence="2" id="KW-1185">Reference proteome</keyword>